<evidence type="ECO:0000259" key="1">
    <source>
        <dbReference type="PROSITE" id="PS51459"/>
    </source>
</evidence>
<dbReference type="Proteomes" id="UP000034694">
    <property type="component" value="Unassembled WGS sequence"/>
</dbReference>
<proteinExistence type="predicted"/>
<organism evidence="2 3">
    <name type="scientific">Candidatus Amesbacteria bacterium GW2011_GWB1_48_13</name>
    <dbReference type="NCBI Taxonomy" id="1618362"/>
    <lineage>
        <taxon>Bacteria</taxon>
        <taxon>Candidatus Amesiibacteriota</taxon>
    </lineage>
</organism>
<dbReference type="GO" id="GO:0016301">
    <property type="term" value="F:kinase activity"/>
    <property type="evidence" value="ECO:0007669"/>
    <property type="project" value="InterPro"/>
</dbReference>
<dbReference type="EMBL" id="LCPK01000057">
    <property type="protein sequence ID" value="KKU95237.1"/>
    <property type="molecule type" value="Genomic_DNA"/>
</dbReference>
<dbReference type="PROSITE" id="PS51459">
    <property type="entry name" value="FIDO"/>
    <property type="match status" value="1"/>
</dbReference>
<dbReference type="InterPro" id="IPR006440">
    <property type="entry name" value="Doc"/>
</dbReference>
<evidence type="ECO:0000313" key="3">
    <source>
        <dbReference type="Proteomes" id="UP000034694"/>
    </source>
</evidence>
<dbReference type="Gene3D" id="1.20.120.1870">
    <property type="entry name" value="Fic/DOC protein, Fido domain"/>
    <property type="match status" value="1"/>
</dbReference>
<gene>
    <name evidence="2" type="ORF">UY28_C0057G0006</name>
</gene>
<dbReference type="NCBIfam" id="TIGR01550">
    <property type="entry name" value="DOC_P1"/>
    <property type="match status" value="1"/>
</dbReference>
<dbReference type="PANTHER" id="PTHR39426:SF1">
    <property type="entry name" value="HOMOLOGY TO DEATH-ON-CURING PROTEIN OF PHAGE P1"/>
    <property type="match status" value="1"/>
</dbReference>
<feature type="domain" description="Fido" evidence="1">
    <location>
        <begin position="1"/>
        <end position="135"/>
    </location>
</feature>
<name>A0A0G1ULY1_9BACT</name>
<dbReference type="InterPro" id="IPR036597">
    <property type="entry name" value="Fido-like_dom_sf"/>
</dbReference>
<dbReference type="InterPro" id="IPR003812">
    <property type="entry name" value="Fido"/>
</dbReference>
<dbReference type="PANTHER" id="PTHR39426">
    <property type="entry name" value="HOMOLOGY TO DEATH-ON-CURING PROTEIN OF PHAGE P1"/>
    <property type="match status" value="1"/>
</dbReference>
<evidence type="ECO:0000313" key="2">
    <source>
        <dbReference type="EMBL" id="KKU95237.1"/>
    </source>
</evidence>
<reference evidence="2 3" key="1">
    <citation type="journal article" date="2015" name="Nature">
        <title>rRNA introns, odd ribosomes, and small enigmatic genomes across a large radiation of phyla.</title>
        <authorList>
            <person name="Brown C.T."/>
            <person name="Hug L.A."/>
            <person name="Thomas B.C."/>
            <person name="Sharon I."/>
            <person name="Castelle C.J."/>
            <person name="Singh A."/>
            <person name="Wilkins M.J."/>
            <person name="Williams K.H."/>
            <person name="Banfield J.F."/>
        </authorList>
    </citation>
    <scope>NUCLEOTIDE SEQUENCE [LARGE SCALE GENOMIC DNA]</scope>
</reference>
<dbReference type="InterPro" id="IPR053737">
    <property type="entry name" value="Type_II_TA_Toxin"/>
</dbReference>
<dbReference type="Pfam" id="PF02661">
    <property type="entry name" value="Fic"/>
    <property type="match status" value="1"/>
</dbReference>
<dbReference type="SUPFAM" id="SSF140931">
    <property type="entry name" value="Fic-like"/>
    <property type="match status" value="1"/>
</dbReference>
<protein>
    <submittedName>
        <fullName evidence="2">Death-on-curing family protein</fullName>
    </submittedName>
</protein>
<accession>A0A0G1ULY1</accession>
<sequence length="146" mass="17168">MRPKPITIAEIEYTAFRLAEKFMTWNEPIPSFGSRFPNILESCLNQPFIRFAKKDLYRGLVEKASVLFYLMIKNHPFQNGNKRIAIMSLLYFLYKNGKWLNINNKDLYNFALGISKSRAPSSEKQIRHIQNIIKKHLIDFSQNIVL</sequence>
<comment type="caution">
    <text evidence="2">The sequence shown here is derived from an EMBL/GenBank/DDBJ whole genome shotgun (WGS) entry which is preliminary data.</text>
</comment>
<dbReference type="AlphaFoldDB" id="A0A0G1ULY1"/>